<dbReference type="GO" id="GO:0005737">
    <property type="term" value="C:cytoplasm"/>
    <property type="evidence" value="ECO:0007669"/>
    <property type="project" value="UniProtKB-SubCell"/>
</dbReference>
<keyword evidence="8" id="KW-1185">Reference proteome</keyword>
<evidence type="ECO:0000256" key="2">
    <source>
        <dbReference type="ARBA" id="ARBA00022603"/>
    </source>
</evidence>
<dbReference type="HAMAP" id="MF_00560">
    <property type="entry name" value="Tran_acon_Me_trans"/>
    <property type="match status" value="1"/>
</dbReference>
<evidence type="ECO:0000256" key="1">
    <source>
        <dbReference type="ARBA" id="ARBA00022490"/>
    </source>
</evidence>
<evidence type="ECO:0000313" key="8">
    <source>
        <dbReference type="Proteomes" id="UP000543556"/>
    </source>
</evidence>
<dbReference type="CDD" id="cd02440">
    <property type="entry name" value="AdoMet_MTases"/>
    <property type="match status" value="1"/>
</dbReference>
<organism evidence="7 8">
    <name type="scientific">Arthrobacter wenxiniae</name>
    <dbReference type="NCBI Taxonomy" id="2713570"/>
    <lineage>
        <taxon>Bacteria</taxon>
        <taxon>Bacillati</taxon>
        <taxon>Actinomycetota</taxon>
        <taxon>Actinomycetes</taxon>
        <taxon>Micrococcales</taxon>
        <taxon>Micrococcaceae</taxon>
        <taxon>Arthrobacter</taxon>
    </lineage>
</organism>
<dbReference type="InterPro" id="IPR029063">
    <property type="entry name" value="SAM-dependent_MTases_sf"/>
</dbReference>
<dbReference type="SUPFAM" id="SSF53335">
    <property type="entry name" value="S-adenosyl-L-methionine-dependent methyltransferases"/>
    <property type="match status" value="1"/>
</dbReference>
<gene>
    <name evidence="5" type="primary">tam</name>
    <name evidence="7" type="ORF">G6034_08305</name>
</gene>
<name>A0A7Y7LYG2_9MICC</name>
<dbReference type="InterPro" id="IPR023149">
    <property type="entry name" value="Trans_acon_MeTrfase_C"/>
</dbReference>
<dbReference type="EMBL" id="JAAMFM010000009">
    <property type="protein sequence ID" value="NVM94912.1"/>
    <property type="molecule type" value="Genomic_DNA"/>
</dbReference>
<dbReference type="GO" id="GO:0030798">
    <property type="term" value="F:trans-aconitate 2-methyltransferase activity"/>
    <property type="evidence" value="ECO:0007669"/>
    <property type="project" value="UniProtKB-UniRule"/>
</dbReference>
<keyword evidence="2 5" id="KW-0489">Methyltransferase</keyword>
<accession>A0A7Y7LYG2</accession>
<comment type="function">
    <text evidence="5">Catalyzes the S-adenosylmethionine monomethyl esterification of trans-aconitate.</text>
</comment>
<sequence>MAWDPAKYVEFGDFRNRPFFDLTARITAPAPRGVVDLGCGPGNLTATLARRWPGARVRGLDSSPEMVAAAQRAGGSADDAGPRLPANLAFGLADIANWAPGRETDVVVSNATLQWVPGHQKLLSGWLGVLEPGAWLGVQVPGNFDAPSHTLMREVAGSPRWRKQLAGVLRHQDTVWEPGQYHELLLRGGARADVWETTYSQLLPGEHPVLDWVRGTGLRPVLQALGERDGGAFEAEYSALLDEAYPAGEFGTVYPFRRIFMVGQKQ</sequence>
<dbReference type="Proteomes" id="UP000543556">
    <property type="component" value="Unassembled WGS sequence"/>
</dbReference>
<comment type="caution">
    <text evidence="7">The sequence shown here is derived from an EMBL/GenBank/DDBJ whole genome shotgun (WGS) entry which is preliminary data.</text>
</comment>
<keyword evidence="1 5" id="KW-0963">Cytoplasm</keyword>
<dbReference type="EC" id="2.1.1.144" evidence="5"/>
<dbReference type="AlphaFoldDB" id="A0A7Y7LYG2"/>
<keyword evidence="3 5" id="KW-0808">Transferase</keyword>
<comment type="similarity">
    <text evidence="5">Belongs to the methyltransferase superfamily. Tam family.</text>
</comment>
<dbReference type="InterPro" id="IPR023506">
    <property type="entry name" value="Trans-aconitate_MeTrfase"/>
</dbReference>
<evidence type="ECO:0000256" key="4">
    <source>
        <dbReference type="ARBA" id="ARBA00022691"/>
    </source>
</evidence>
<evidence type="ECO:0000256" key="3">
    <source>
        <dbReference type="ARBA" id="ARBA00022679"/>
    </source>
</evidence>
<protein>
    <recommendedName>
        <fullName evidence="5">Trans-aconitate 2-methyltransferase</fullName>
        <ecNumber evidence="5">2.1.1.144</ecNumber>
    </recommendedName>
</protein>
<dbReference type="Gene3D" id="3.40.50.150">
    <property type="entry name" value="Vaccinia Virus protein VP39"/>
    <property type="match status" value="1"/>
</dbReference>
<evidence type="ECO:0000313" key="7">
    <source>
        <dbReference type="EMBL" id="NVM94912.1"/>
    </source>
</evidence>
<dbReference type="InterPro" id="IPR041698">
    <property type="entry name" value="Methyltransf_25"/>
</dbReference>
<dbReference type="GO" id="GO:0032259">
    <property type="term" value="P:methylation"/>
    <property type="evidence" value="ECO:0007669"/>
    <property type="project" value="UniProtKB-KW"/>
</dbReference>
<comment type="subcellular location">
    <subcellularLocation>
        <location evidence="5">Cytoplasm</location>
    </subcellularLocation>
</comment>
<dbReference type="NCBIfam" id="NF010703">
    <property type="entry name" value="PRK14103.1"/>
    <property type="match status" value="1"/>
</dbReference>
<evidence type="ECO:0000259" key="6">
    <source>
        <dbReference type="Pfam" id="PF13649"/>
    </source>
</evidence>
<proteinExistence type="inferred from homology"/>
<evidence type="ECO:0000256" key="5">
    <source>
        <dbReference type="HAMAP-Rule" id="MF_00560"/>
    </source>
</evidence>
<keyword evidence="4 5" id="KW-0949">S-adenosyl-L-methionine</keyword>
<feature type="domain" description="Methyltransferase" evidence="6">
    <location>
        <begin position="34"/>
        <end position="133"/>
    </location>
</feature>
<dbReference type="PANTHER" id="PTHR43861:SF1">
    <property type="entry name" value="TRANS-ACONITATE 2-METHYLTRANSFERASE"/>
    <property type="match status" value="1"/>
</dbReference>
<dbReference type="Gene3D" id="1.10.150.290">
    <property type="entry name" value="S-adenosyl-L-methionine-dependent methyltransferases"/>
    <property type="match status" value="1"/>
</dbReference>
<reference evidence="7 8" key="1">
    <citation type="submission" date="2020-02" db="EMBL/GenBank/DDBJ databases">
        <title>Genome sequence of strain AETb3-4.</title>
        <authorList>
            <person name="Gao J."/>
            <person name="Zhang X."/>
        </authorList>
    </citation>
    <scope>NUCLEOTIDE SEQUENCE [LARGE SCALE GENOMIC DNA]</scope>
    <source>
        <strain evidence="7 8">AETb3-4</strain>
    </source>
</reference>
<comment type="catalytic activity">
    <reaction evidence="5">
        <text>trans-aconitate + S-adenosyl-L-methionine = (E)-3-(methoxycarbonyl)pent-2-enedioate + S-adenosyl-L-homocysteine</text>
        <dbReference type="Rhea" id="RHEA:14969"/>
        <dbReference type="ChEBI" id="CHEBI:15708"/>
        <dbReference type="ChEBI" id="CHEBI:57470"/>
        <dbReference type="ChEBI" id="CHEBI:57856"/>
        <dbReference type="ChEBI" id="CHEBI:59789"/>
        <dbReference type="EC" id="2.1.1.144"/>
    </reaction>
</comment>
<dbReference type="PANTHER" id="PTHR43861">
    <property type="entry name" value="TRANS-ACONITATE 2-METHYLTRANSFERASE-RELATED"/>
    <property type="match status" value="1"/>
</dbReference>
<dbReference type="Pfam" id="PF13649">
    <property type="entry name" value="Methyltransf_25"/>
    <property type="match status" value="1"/>
</dbReference>